<protein>
    <submittedName>
        <fullName evidence="2">UPF0098 protein ybcL</fullName>
    </submittedName>
</protein>
<reference evidence="2 3" key="1">
    <citation type="journal article" date="2014" name="Genome Announc.">
        <title>Draft Genome Sequence of Lysobacter capsici AZ78, a Bacterium Antagonistic to Plant-Pathogenic Oomycetes.</title>
        <authorList>
            <person name="Puopolo G."/>
            <person name="Sonego P."/>
            <person name="Engelen K."/>
            <person name="Pertot I."/>
        </authorList>
    </citation>
    <scope>NUCLEOTIDE SEQUENCE [LARGE SCALE GENOMIC DNA]</scope>
    <source>
        <strain evidence="2 3">AZ78</strain>
    </source>
</reference>
<dbReference type="CDD" id="cd00865">
    <property type="entry name" value="PEBP_bact_arch"/>
    <property type="match status" value="1"/>
</dbReference>
<accession>A0A108U8P7</accession>
<dbReference type="InterPro" id="IPR005247">
    <property type="entry name" value="YbhB_YbcL/LppC-like"/>
</dbReference>
<dbReference type="InterPro" id="IPR036610">
    <property type="entry name" value="PEBP-like_sf"/>
</dbReference>
<dbReference type="Pfam" id="PF01161">
    <property type="entry name" value="PBP"/>
    <property type="match status" value="1"/>
</dbReference>
<dbReference type="Gene3D" id="3.90.280.10">
    <property type="entry name" value="PEBP-like"/>
    <property type="match status" value="1"/>
</dbReference>
<dbReference type="EMBL" id="JAJA02000001">
    <property type="protein sequence ID" value="KWS04589.1"/>
    <property type="molecule type" value="Genomic_DNA"/>
</dbReference>
<dbReference type="OrthoDB" id="9797506at2"/>
<dbReference type="InterPro" id="IPR008914">
    <property type="entry name" value="PEBP"/>
</dbReference>
<evidence type="ECO:0000313" key="2">
    <source>
        <dbReference type="EMBL" id="KWS04589.1"/>
    </source>
</evidence>
<sequence>MKSLCRLVLPLSLLLLSPFVHAADFVLESIDIHEGDRISIRHAYAELGCKGGNLAPMLMWRNPPAGTRSFAVTVQDLDAPGGNGAWNWIVVNLPAATTELKEGAAGLPAGAVQTRNDYGRPGYGGPCSLPGKTHRYEFSVWALKSDKLKIDAKANAALAAFMIKGNALGQAKITATYSR</sequence>
<name>A0A108U8P7_9GAMM</name>
<dbReference type="SUPFAM" id="SSF49777">
    <property type="entry name" value="PEBP-like"/>
    <property type="match status" value="1"/>
</dbReference>
<proteinExistence type="predicted"/>
<gene>
    <name evidence="2" type="ORF">AZ78_2139</name>
</gene>
<dbReference type="Proteomes" id="UP000023435">
    <property type="component" value="Unassembled WGS sequence"/>
</dbReference>
<keyword evidence="3" id="KW-1185">Reference proteome</keyword>
<dbReference type="AlphaFoldDB" id="A0A108U8P7"/>
<dbReference type="PANTHER" id="PTHR30289:SF1">
    <property type="entry name" value="PEBP (PHOSPHATIDYLETHANOLAMINE-BINDING PROTEIN) FAMILY PROTEIN"/>
    <property type="match status" value="1"/>
</dbReference>
<dbReference type="RefSeq" id="WP_036111240.1">
    <property type="nucleotide sequence ID" value="NZ_JAJA02000001.1"/>
</dbReference>
<feature type="signal peptide" evidence="1">
    <location>
        <begin position="1"/>
        <end position="22"/>
    </location>
</feature>
<dbReference type="PANTHER" id="PTHR30289">
    <property type="entry name" value="UNCHARACTERIZED PROTEIN YBCL-RELATED"/>
    <property type="match status" value="1"/>
</dbReference>
<dbReference type="NCBIfam" id="TIGR00481">
    <property type="entry name" value="YbhB/YbcL family Raf kinase inhibitor-like protein"/>
    <property type="match status" value="1"/>
</dbReference>
<keyword evidence="1" id="KW-0732">Signal</keyword>
<feature type="chain" id="PRO_5007131687" evidence="1">
    <location>
        <begin position="23"/>
        <end position="179"/>
    </location>
</feature>
<comment type="caution">
    <text evidence="2">The sequence shown here is derived from an EMBL/GenBank/DDBJ whole genome shotgun (WGS) entry which is preliminary data.</text>
</comment>
<evidence type="ECO:0000313" key="3">
    <source>
        <dbReference type="Proteomes" id="UP000023435"/>
    </source>
</evidence>
<evidence type="ECO:0000256" key="1">
    <source>
        <dbReference type="SAM" id="SignalP"/>
    </source>
</evidence>
<organism evidence="2 3">
    <name type="scientific">Lysobacter capsici AZ78</name>
    <dbReference type="NCBI Taxonomy" id="1444315"/>
    <lineage>
        <taxon>Bacteria</taxon>
        <taxon>Pseudomonadati</taxon>
        <taxon>Pseudomonadota</taxon>
        <taxon>Gammaproteobacteria</taxon>
        <taxon>Lysobacterales</taxon>
        <taxon>Lysobacteraceae</taxon>
        <taxon>Lysobacter</taxon>
    </lineage>
</organism>